<evidence type="ECO:0000313" key="2">
    <source>
        <dbReference type="EMBL" id="KAJ9573490.1"/>
    </source>
</evidence>
<accession>A0AAD8E0R6</accession>
<protein>
    <submittedName>
        <fullName evidence="2">Uncharacterized protein</fullName>
    </submittedName>
</protein>
<keyword evidence="1" id="KW-0812">Transmembrane</keyword>
<keyword evidence="3" id="KW-1185">Reference proteome</keyword>
<feature type="non-terminal residue" evidence="2">
    <location>
        <position position="1"/>
    </location>
</feature>
<reference evidence="2" key="2">
    <citation type="submission" date="2023-05" db="EMBL/GenBank/DDBJ databases">
        <authorList>
            <person name="Fouks B."/>
        </authorList>
    </citation>
    <scope>NUCLEOTIDE SEQUENCE</scope>
    <source>
        <strain evidence="2">Stay&amp;Tobe</strain>
        <tissue evidence="2">Testes</tissue>
    </source>
</reference>
<gene>
    <name evidence="2" type="ORF">L9F63_009150</name>
</gene>
<name>A0AAD8E0R6_DIPPU</name>
<organism evidence="2 3">
    <name type="scientific">Diploptera punctata</name>
    <name type="common">Pacific beetle cockroach</name>
    <dbReference type="NCBI Taxonomy" id="6984"/>
    <lineage>
        <taxon>Eukaryota</taxon>
        <taxon>Metazoa</taxon>
        <taxon>Ecdysozoa</taxon>
        <taxon>Arthropoda</taxon>
        <taxon>Hexapoda</taxon>
        <taxon>Insecta</taxon>
        <taxon>Pterygota</taxon>
        <taxon>Neoptera</taxon>
        <taxon>Polyneoptera</taxon>
        <taxon>Dictyoptera</taxon>
        <taxon>Blattodea</taxon>
        <taxon>Blaberoidea</taxon>
        <taxon>Blaberidae</taxon>
        <taxon>Diplopterinae</taxon>
        <taxon>Diploptera</taxon>
    </lineage>
</organism>
<keyword evidence="1" id="KW-0472">Membrane</keyword>
<dbReference type="AlphaFoldDB" id="A0AAD8E0R6"/>
<reference evidence="2" key="1">
    <citation type="journal article" date="2023" name="IScience">
        <title>Live-bearing cockroach genome reveals convergent evolutionary mechanisms linked to viviparity in insects and beyond.</title>
        <authorList>
            <person name="Fouks B."/>
            <person name="Harrison M.C."/>
            <person name="Mikhailova A.A."/>
            <person name="Marchal E."/>
            <person name="English S."/>
            <person name="Carruthers M."/>
            <person name="Jennings E.C."/>
            <person name="Chiamaka E.L."/>
            <person name="Frigard R.A."/>
            <person name="Pippel M."/>
            <person name="Attardo G.M."/>
            <person name="Benoit J.B."/>
            <person name="Bornberg-Bauer E."/>
            <person name="Tobe S.S."/>
        </authorList>
    </citation>
    <scope>NUCLEOTIDE SEQUENCE</scope>
    <source>
        <strain evidence="2">Stay&amp;Tobe</strain>
    </source>
</reference>
<evidence type="ECO:0000313" key="3">
    <source>
        <dbReference type="Proteomes" id="UP001233999"/>
    </source>
</evidence>
<sequence>VSWATDTTNQTNCAFYTNFLYRIYLILYSIFMFNPVFFLKVNYAEGNGKFSLMCGDTNSSNFHWESHEEVTMTTPIKLLETKFSIY</sequence>
<feature type="non-terminal residue" evidence="2">
    <location>
        <position position="86"/>
    </location>
</feature>
<feature type="transmembrane region" description="Helical" evidence="1">
    <location>
        <begin position="19"/>
        <end position="39"/>
    </location>
</feature>
<keyword evidence="1" id="KW-1133">Transmembrane helix</keyword>
<evidence type="ECO:0000256" key="1">
    <source>
        <dbReference type="SAM" id="Phobius"/>
    </source>
</evidence>
<comment type="caution">
    <text evidence="2">The sequence shown here is derived from an EMBL/GenBank/DDBJ whole genome shotgun (WGS) entry which is preliminary data.</text>
</comment>
<proteinExistence type="predicted"/>
<dbReference type="EMBL" id="JASPKZ010010698">
    <property type="protein sequence ID" value="KAJ9573490.1"/>
    <property type="molecule type" value="Genomic_DNA"/>
</dbReference>
<dbReference type="Proteomes" id="UP001233999">
    <property type="component" value="Unassembled WGS sequence"/>
</dbReference>